<dbReference type="EMBL" id="AGNK02002622">
    <property type="status" value="NOT_ANNOTATED_CDS"/>
    <property type="molecule type" value="Genomic_DNA"/>
</dbReference>
<reference evidence="2" key="2">
    <citation type="submission" date="2018-08" db="UniProtKB">
        <authorList>
            <consortium name="EnsemblPlants"/>
        </authorList>
    </citation>
    <scope>IDENTIFICATION</scope>
    <source>
        <strain evidence="2">Yugu1</strain>
    </source>
</reference>
<feature type="transmembrane region" description="Helical" evidence="1">
    <location>
        <begin position="46"/>
        <end position="67"/>
    </location>
</feature>
<keyword evidence="3" id="KW-1185">Reference proteome</keyword>
<dbReference type="EnsemblPlants" id="KQL11534">
    <property type="protein sequence ID" value="KQL11534"/>
    <property type="gene ID" value="SETIT_007980mg"/>
</dbReference>
<reference evidence="3" key="1">
    <citation type="journal article" date="2012" name="Nat. Biotechnol.">
        <title>Reference genome sequence of the model plant Setaria.</title>
        <authorList>
            <person name="Bennetzen J.L."/>
            <person name="Schmutz J."/>
            <person name="Wang H."/>
            <person name="Percifield R."/>
            <person name="Hawkins J."/>
            <person name="Pontaroli A.C."/>
            <person name="Estep M."/>
            <person name="Feng L."/>
            <person name="Vaughn J.N."/>
            <person name="Grimwood J."/>
            <person name="Jenkins J."/>
            <person name="Barry K."/>
            <person name="Lindquist E."/>
            <person name="Hellsten U."/>
            <person name="Deshpande S."/>
            <person name="Wang X."/>
            <person name="Wu X."/>
            <person name="Mitros T."/>
            <person name="Triplett J."/>
            <person name="Yang X."/>
            <person name="Ye C.Y."/>
            <person name="Mauro-Herrera M."/>
            <person name="Wang L."/>
            <person name="Li P."/>
            <person name="Sharma M."/>
            <person name="Sharma R."/>
            <person name="Ronald P.C."/>
            <person name="Panaud O."/>
            <person name="Kellogg E.A."/>
            <person name="Brutnell T.P."/>
            <person name="Doust A.N."/>
            <person name="Tuskan G.A."/>
            <person name="Rokhsar D."/>
            <person name="Devos K.M."/>
        </authorList>
    </citation>
    <scope>NUCLEOTIDE SEQUENCE [LARGE SCALE GENOMIC DNA]</scope>
    <source>
        <strain evidence="3">cv. Yugu1</strain>
    </source>
</reference>
<proteinExistence type="predicted"/>
<dbReference type="HOGENOM" id="CLU_1799818_0_0_1"/>
<keyword evidence="1" id="KW-0812">Transmembrane</keyword>
<dbReference type="eggNOG" id="ENOG502R4VW">
    <property type="taxonomic scope" value="Eukaryota"/>
</dbReference>
<accession>K3Y1B6</accession>
<sequence>MDGRAPAIDRHHQLLIDSGRVLMLIGSIVITRQLVVREAASSNAEHVLLAFILWLLGAAFVMLWIVARRFPGSRPPAPLLRARCATTGSAAVSESAWQSTRPRWQSTGGQLASVHPLSLRRSAAAYPTYRMQFLFNRHILTSPT</sequence>
<keyword evidence="1" id="KW-0472">Membrane</keyword>
<evidence type="ECO:0000313" key="3">
    <source>
        <dbReference type="Proteomes" id="UP000004995"/>
    </source>
</evidence>
<name>K3Y1B6_SETIT</name>
<dbReference type="Proteomes" id="UP000004995">
    <property type="component" value="Unassembled WGS sequence"/>
</dbReference>
<dbReference type="Gramene" id="KQL11534">
    <property type="protein sequence ID" value="KQL11534"/>
    <property type="gene ID" value="SETIT_007980mg"/>
</dbReference>
<protein>
    <submittedName>
        <fullName evidence="2">Uncharacterized protein</fullName>
    </submittedName>
</protein>
<dbReference type="InParanoid" id="K3Y1B6"/>
<evidence type="ECO:0000313" key="2">
    <source>
        <dbReference type="EnsemblPlants" id="KQL11534"/>
    </source>
</evidence>
<keyword evidence="1" id="KW-1133">Transmembrane helix</keyword>
<dbReference type="AlphaFoldDB" id="K3Y1B6"/>
<evidence type="ECO:0000256" key="1">
    <source>
        <dbReference type="SAM" id="Phobius"/>
    </source>
</evidence>
<organism evidence="2 3">
    <name type="scientific">Setaria italica</name>
    <name type="common">Foxtail millet</name>
    <name type="synonym">Panicum italicum</name>
    <dbReference type="NCBI Taxonomy" id="4555"/>
    <lineage>
        <taxon>Eukaryota</taxon>
        <taxon>Viridiplantae</taxon>
        <taxon>Streptophyta</taxon>
        <taxon>Embryophyta</taxon>
        <taxon>Tracheophyta</taxon>
        <taxon>Spermatophyta</taxon>
        <taxon>Magnoliopsida</taxon>
        <taxon>Liliopsida</taxon>
        <taxon>Poales</taxon>
        <taxon>Poaceae</taxon>
        <taxon>PACMAD clade</taxon>
        <taxon>Panicoideae</taxon>
        <taxon>Panicodae</taxon>
        <taxon>Paniceae</taxon>
        <taxon>Cenchrinae</taxon>
        <taxon>Setaria</taxon>
    </lineage>
</organism>